<dbReference type="InterPro" id="IPR045234">
    <property type="entry name" value="Unkempt-like"/>
</dbReference>
<evidence type="ECO:0000313" key="9">
    <source>
        <dbReference type="Proteomes" id="UP001346149"/>
    </source>
</evidence>
<dbReference type="EMBL" id="JAXQNO010000008">
    <property type="protein sequence ID" value="KAK4791921.1"/>
    <property type="molecule type" value="Genomic_DNA"/>
</dbReference>
<dbReference type="Pfam" id="PF25512">
    <property type="entry name" value="zf-CCCH_AtC3H23"/>
    <property type="match status" value="1"/>
</dbReference>
<evidence type="ECO:0000313" key="8">
    <source>
        <dbReference type="EMBL" id="KAK4791921.1"/>
    </source>
</evidence>
<comment type="caution">
    <text evidence="8">The sequence shown here is derived from an EMBL/GenBank/DDBJ whole genome shotgun (WGS) entry which is preliminary data.</text>
</comment>
<evidence type="ECO:0000259" key="7">
    <source>
        <dbReference type="PROSITE" id="PS50103"/>
    </source>
</evidence>
<dbReference type="SMART" id="SM00356">
    <property type="entry name" value="ZnF_C3H1"/>
    <property type="match status" value="2"/>
</dbReference>
<proteinExistence type="predicted"/>
<dbReference type="PROSITE" id="PS50103">
    <property type="entry name" value="ZF_C3H1"/>
    <property type="match status" value="1"/>
</dbReference>
<evidence type="ECO:0000256" key="4">
    <source>
        <dbReference type="ARBA" id="ARBA00023125"/>
    </source>
</evidence>
<accession>A0AAN7LSV9</accession>
<keyword evidence="3 5" id="KW-0862">Zinc</keyword>
<dbReference type="PANTHER" id="PTHR14493:SF147">
    <property type="entry name" value="ZINC FINGER CCCH DOMAIN-CONTAINING PROTEIN 23"/>
    <property type="match status" value="1"/>
</dbReference>
<dbReference type="InterPro" id="IPR000571">
    <property type="entry name" value="Znf_CCCH"/>
</dbReference>
<protein>
    <recommendedName>
        <fullName evidence="7">C3H1-type domain-containing protein</fullName>
    </recommendedName>
</protein>
<dbReference type="SUPFAM" id="SSF90229">
    <property type="entry name" value="CCCH zinc finger"/>
    <property type="match status" value="1"/>
</dbReference>
<keyword evidence="1 5" id="KW-0479">Metal-binding</keyword>
<evidence type="ECO:0000256" key="6">
    <source>
        <dbReference type="SAM" id="MobiDB-lite"/>
    </source>
</evidence>
<dbReference type="InterPro" id="IPR057444">
    <property type="entry name" value="Znf-CCCH_AtC3H23-like"/>
</dbReference>
<dbReference type="AlphaFoldDB" id="A0AAN7LSV9"/>
<gene>
    <name evidence="8" type="ORF">SAY86_022356</name>
</gene>
<keyword evidence="2 5" id="KW-0863">Zinc-finger</keyword>
<sequence>MPVLCDFKKWSSVKEKKIEKLTEMMIGELCRPNPTVQIPPWEPYDDPTAVLYSPYSVSSPTGDFPAVLHRYLSSNELDSLEMEPADLELLEESRRDHFRMYVFKVKRCPRGRSHDWTVCPYAHPGEKARRRDPRRFQYSGTPCPDFRKGVCKKGDSCEFAHGVFECWLHPDCYRTQPCKDGLNCPRRICFFAHSPDQLRNPPPQQQHSPTASSESDYGSPRGICSDTHPLIKAAAPFLSSPTSIMAPPPISLPSDSPPMSPPNLHPVSDLIASLRGINLGSNANLSPRGAHFPSAAFGLNGCSVLRHGGSYMNSFMTSPKTQSQHGLGGFGHWESRFEEEPEMERVESGKDIRAKMYARLRERFSLEPPPVSGHDVGWKSELVK</sequence>
<evidence type="ECO:0000256" key="3">
    <source>
        <dbReference type="ARBA" id="ARBA00022833"/>
    </source>
</evidence>
<dbReference type="GO" id="GO:0008270">
    <property type="term" value="F:zinc ion binding"/>
    <property type="evidence" value="ECO:0007669"/>
    <property type="project" value="UniProtKB-KW"/>
</dbReference>
<dbReference type="Gene3D" id="4.10.1000.10">
    <property type="entry name" value="Zinc finger, CCCH-type"/>
    <property type="match status" value="1"/>
</dbReference>
<dbReference type="Pfam" id="PF00642">
    <property type="entry name" value="zf-CCCH"/>
    <property type="match status" value="1"/>
</dbReference>
<dbReference type="Proteomes" id="UP001346149">
    <property type="component" value="Unassembled WGS sequence"/>
</dbReference>
<feature type="compositionally biased region" description="Pro residues" evidence="6">
    <location>
        <begin position="246"/>
        <end position="264"/>
    </location>
</feature>
<keyword evidence="9" id="KW-1185">Reference proteome</keyword>
<feature type="compositionally biased region" description="Polar residues" evidence="6">
    <location>
        <begin position="205"/>
        <end position="216"/>
    </location>
</feature>
<feature type="region of interest" description="Disordered" evidence="6">
    <location>
        <begin position="246"/>
        <end position="267"/>
    </location>
</feature>
<feature type="zinc finger region" description="C3H1-type" evidence="5">
    <location>
        <begin position="137"/>
        <end position="164"/>
    </location>
</feature>
<dbReference type="PANTHER" id="PTHR14493">
    <property type="entry name" value="UNKEMPT FAMILY MEMBER"/>
    <property type="match status" value="1"/>
</dbReference>
<feature type="domain" description="C3H1-type" evidence="7">
    <location>
        <begin position="137"/>
        <end position="164"/>
    </location>
</feature>
<name>A0AAN7LSV9_TRANT</name>
<organism evidence="8 9">
    <name type="scientific">Trapa natans</name>
    <name type="common">Water chestnut</name>
    <dbReference type="NCBI Taxonomy" id="22666"/>
    <lineage>
        <taxon>Eukaryota</taxon>
        <taxon>Viridiplantae</taxon>
        <taxon>Streptophyta</taxon>
        <taxon>Embryophyta</taxon>
        <taxon>Tracheophyta</taxon>
        <taxon>Spermatophyta</taxon>
        <taxon>Magnoliopsida</taxon>
        <taxon>eudicotyledons</taxon>
        <taxon>Gunneridae</taxon>
        <taxon>Pentapetalae</taxon>
        <taxon>rosids</taxon>
        <taxon>malvids</taxon>
        <taxon>Myrtales</taxon>
        <taxon>Lythraceae</taxon>
        <taxon>Trapa</taxon>
    </lineage>
</organism>
<dbReference type="GO" id="GO:0003677">
    <property type="term" value="F:DNA binding"/>
    <property type="evidence" value="ECO:0007669"/>
    <property type="project" value="UniProtKB-KW"/>
</dbReference>
<feature type="region of interest" description="Disordered" evidence="6">
    <location>
        <begin position="195"/>
        <end position="219"/>
    </location>
</feature>
<reference evidence="8 9" key="1">
    <citation type="journal article" date="2023" name="Hortic Res">
        <title>Pangenome of water caltrop reveals structural variations and asymmetric subgenome divergence after allopolyploidization.</title>
        <authorList>
            <person name="Zhang X."/>
            <person name="Chen Y."/>
            <person name="Wang L."/>
            <person name="Yuan Y."/>
            <person name="Fang M."/>
            <person name="Shi L."/>
            <person name="Lu R."/>
            <person name="Comes H.P."/>
            <person name="Ma Y."/>
            <person name="Chen Y."/>
            <person name="Huang G."/>
            <person name="Zhou Y."/>
            <person name="Zheng Z."/>
            <person name="Qiu Y."/>
        </authorList>
    </citation>
    <scope>NUCLEOTIDE SEQUENCE [LARGE SCALE GENOMIC DNA]</scope>
    <source>
        <strain evidence="8">F231</strain>
    </source>
</reference>
<dbReference type="InterPro" id="IPR036855">
    <property type="entry name" value="Znf_CCCH_sf"/>
</dbReference>
<evidence type="ECO:0000256" key="2">
    <source>
        <dbReference type="ARBA" id="ARBA00022771"/>
    </source>
</evidence>
<evidence type="ECO:0000256" key="5">
    <source>
        <dbReference type="PROSITE-ProRule" id="PRU00723"/>
    </source>
</evidence>
<evidence type="ECO:0000256" key="1">
    <source>
        <dbReference type="ARBA" id="ARBA00022723"/>
    </source>
</evidence>
<keyword evidence="4" id="KW-0238">DNA-binding</keyword>